<accession>F9DXL6</accession>
<dbReference type="InterPro" id="IPR000014">
    <property type="entry name" value="PAS"/>
</dbReference>
<gene>
    <name evidence="8" type="primary">pspF</name>
    <name evidence="8" type="ORF">HMPREF9372_3547</name>
</gene>
<dbReference type="InterPro" id="IPR002078">
    <property type="entry name" value="Sigma_54_int"/>
</dbReference>
<dbReference type="OrthoDB" id="9771372at2"/>
<dbReference type="AlphaFoldDB" id="F9DXL6"/>
<dbReference type="Gene3D" id="3.30.450.20">
    <property type="entry name" value="PAS domain"/>
    <property type="match status" value="1"/>
</dbReference>
<dbReference type="PROSITE" id="PS00688">
    <property type="entry name" value="SIGMA54_INTERACT_3"/>
    <property type="match status" value="1"/>
</dbReference>
<dbReference type="Gene3D" id="1.10.8.60">
    <property type="match status" value="1"/>
</dbReference>
<dbReference type="eggNOG" id="COG3829">
    <property type="taxonomic scope" value="Bacteria"/>
</dbReference>
<keyword evidence="2" id="KW-0067">ATP-binding</keyword>
<dbReference type="SUPFAM" id="SSF52540">
    <property type="entry name" value="P-loop containing nucleoside triphosphate hydrolases"/>
    <property type="match status" value="1"/>
</dbReference>
<dbReference type="EMBL" id="AFPZ01000112">
    <property type="protein sequence ID" value="EGQ20434.1"/>
    <property type="molecule type" value="Genomic_DNA"/>
</dbReference>
<dbReference type="PROSITE" id="PS00676">
    <property type="entry name" value="SIGMA54_INTERACT_2"/>
    <property type="match status" value="1"/>
</dbReference>
<dbReference type="SUPFAM" id="SSF46689">
    <property type="entry name" value="Homeodomain-like"/>
    <property type="match status" value="1"/>
</dbReference>
<organism evidence="8 9">
    <name type="scientific">Sporosarcina newyorkensis 2681</name>
    <dbReference type="NCBI Taxonomy" id="1027292"/>
    <lineage>
        <taxon>Bacteria</taxon>
        <taxon>Bacillati</taxon>
        <taxon>Bacillota</taxon>
        <taxon>Bacilli</taxon>
        <taxon>Bacillales</taxon>
        <taxon>Caryophanaceae</taxon>
        <taxon>Sporosarcina</taxon>
    </lineage>
</organism>
<dbReference type="RefSeq" id="WP_009498238.1">
    <property type="nucleotide sequence ID" value="NZ_GL982998.1"/>
</dbReference>
<keyword evidence="5" id="KW-0804">Transcription</keyword>
<dbReference type="PROSITE" id="PS00675">
    <property type="entry name" value="SIGMA54_INTERACT_1"/>
    <property type="match status" value="1"/>
</dbReference>
<dbReference type="PRINTS" id="PR01590">
    <property type="entry name" value="HTHFIS"/>
</dbReference>
<dbReference type="PROSITE" id="PS50045">
    <property type="entry name" value="SIGMA54_INTERACT_4"/>
    <property type="match status" value="1"/>
</dbReference>
<dbReference type="FunFam" id="3.40.50.300:FF:000006">
    <property type="entry name" value="DNA-binding transcriptional regulator NtrC"/>
    <property type="match status" value="1"/>
</dbReference>
<dbReference type="SUPFAM" id="SSF55785">
    <property type="entry name" value="PYP-like sensor domain (PAS domain)"/>
    <property type="match status" value="1"/>
</dbReference>
<evidence type="ECO:0000313" key="8">
    <source>
        <dbReference type="EMBL" id="EGQ20434.1"/>
    </source>
</evidence>
<proteinExistence type="predicted"/>
<evidence type="ECO:0000256" key="1">
    <source>
        <dbReference type="ARBA" id="ARBA00022741"/>
    </source>
</evidence>
<evidence type="ECO:0000256" key="3">
    <source>
        <dbReference type="ARBA" id="ARBA00023015"/>
    </source>
</evidence>
<dbReference type="GO" id="GO:0005524">
    <property type="term" value="F:ATP binding"/>
    <property type="evidence" value="ECO:0007669"/>
    <property type="project" value="UniProtKB-KW"/>
</dbReference>
<dbReference type="InterPro" id="IPR025944">
    <property type="entry name" value="Sigma_54_int_dom_CS"/>
</dbReference>
<dbReference type="InterPro" id="IPR002197">
    <property type="entry name" value="HTH_Fis"/>
</dbReference>
<dbReference type="Pfam" id="PF02954">
    <property type="entry name" value="HTH_8"/>
    <property type="match status" value="1"/>
</dbReference>
<evidence type="ECO:0000256" key="5">
    <source>
        <dbReference type="ARBA" id="ARBA00023163"/>
    </source>
</evidence>
<dbReference type="InterPro" id="IPR035965">
    <property type="entry name" value="PAS-like_dom_sf"/>
</dbReference>
<dbReference type="InterPro" id="IPR003593">
    <property type="entry name" value="AAA+_ATPase"/>
</dbReference>
<dbReference type="PANTHER" id="PTHR32071">
    <property type="entry name" value="TRANSCRIPTIONAL REGULATORY PROTEIN"/>
    <property type="match status" value="1"/>
</dbReference>
<keyword evidence="3" id="KW-0805">Transcription regulation</keyword>
<dbReference type="NCBIfam" id="TIGR00229">
    <property type="entry name" value="sensory_box"/>
    <property type="match status" value="1"/>
</dbReference>
<dbReference type="InterPro" id="IPR025943">
    <property type="entry name" value="Sigma_54_int_dom_ATP-bd_2"/>
</dbReference>
<sequence length="456" mass="51827">MLTINDLHNNELFEAIFENLRHCVVIVDQDGYITYINEQYCKFIQVKKEEAIGMYVEQVIENTRMHLVVRSGKEEIADLQYINGNYMVADRIPIRIEGEIIGAFGIVLFKDTEEWKTMNSHIKELLLELNQYKNYIKMESLHTAKYSLHDIIGSSPQIHQLKDKIKKVAPSDASILIRGESGTGKELIAHSVHALSERATKPFIKVNCAAIPEHLLESELFGYEEGAFTGANKGGKLGKFQLADGGTLFLDEIGDMPLNAQVKILRVLQEGEIEAVGSVQSKEVDVRIIAATNQPLEKLIEKKLFREDLFYRINVINLKVPSLDERPEDIRLLSKYILHKVNSRTGKSVIDISPEVYEQFMCYQWPGNIRELENVIEAAVHLTNHKKIQVEDLPGYFQTNQAIIEEGKGLKELMEQQEKQIILNALEKASGDKILAAQLLKVGKSSFYEKIKKYGI</sequence>
<dbReference type="Pfam" id="PF13426">
    <property type="entry name" value="PAS_9"/>
    <property type="match status" value="1"/>
</dbReference>
<feature type="domain" description="Sigma-54 factor interaction" evidence="6">
    <location>
        <begin position="151"/>
        <end position="381"/>
    </location>
</feature>
<dbReference type="CDD" id="cd00130">
    <property type="entry name" value="PAS"/>
    <property type="match status" value="1"/>
</dbReference>
<dbReference type="SMART" id="SM00382">
    <property type="entry name" value="AAA"/>
    <property type="match status" value="1"/>
</dbReference>
<evidence type="ECO:0000256" key="2">
    <source>
        <dbReference type="ARBA" id="ARBA00022840"/>
    </source>
</evidence>
<dbReference type="GO" id="GO:0043565">
    <property type="term" value="F:sequence-specific DNA binding"/>
    <property type="evidence" value="ECO:0007669"/>
    <property type="project" value="InterPro"/>
</dbReference>
<protein>
    <submittedName>
        <fullName evidence="8">Sigma-54 dependent transcriptional regulator</fullName>
    </submittedName>
</protein>
<dbReference type="SMART" id="SM00091">
    <property type="entry name" value="PAS"/>
    <property type="match status" value="1"/>
</dbReference>
<feature type="domain" description="PAS" evidence="7">
    <location>
        <begin position="9"/>
        <end position="53"/>
    </location>
</feature>
<dbReference type="Gene3D" id="1.10.10.60">
    <property type="entry name" value="Homeodomain-like"/>
    <property type="match status" value="1"/>
</dbReference>
<name>F9DXL6_9BACL</name>
<comment type="caution">
    <text evidence="8">The sequence shown here is derived from an EMBL/GenBank/DDBJ whole genome shotgun (WGS) entry which is preliminary data.</text>
</comment>
<dbReference type="Pfam" id="PF00158">
    <property type="entry name" value="Sigma54_activat"/>
    <property type="match status" value="1"/>
</dbReference>
<dbReference type="InterPro" id="IPR025662">
    <property type="entry name" value="Sigma_54_int_dom_ATP-bd_1"/>
</dbReference>
<dbReference type="InterPro" id="IPR027417">
    <property type="entry name" value="P-loop_NTPase"/>
</dbReference>
<dbReference type="GO" id="GO:0006355">
    <property type="term" value="P:regulation of DNA-templated transcription"/>
    <property type="evidence" value="ECO:0007669"/>
    <property type="project" value="InterPro"/>
</dbReference>
<reference evidence="8 9" key="1">
    <citation type="submission" date="2011-04" db="EMBL/GenBank/DDBJ databases">
        <authorList>
            <person name="Muzny D."/>
            <person name="Qin X."/>
            <person name="Deng J."/>
            <person name="Jiang H."/>
            <person name="Liu Y."/>
            <person name="Qu J."/>
            <person name="Song X.-Z."/>
            <person name="Zhang L."/>
            <person name="Thornton R."/>
            <person name="Coyle M."/>
            <person name="Francisco L."/>
            <person name="Jackson L."/>
            <person name="Javaid M."/>
            <person name="Korchina V."/>
            <person name="Kovar C."/>
            <person name="Mata R."/>
            <person name="Mathew T."/>
            <person name="Ngo R."/>
            <person name="Nguyen L."/>
            <person name="Nguyen N."/>
            <person name="Okwuonu G."/>
            <person name="Ongeri F."/>
            <person name="Pham C."/>
            <person name="Simmons D."/>
            <person name="Wilczek-Boney K."/>
            <person name="Hale W."/>
            <person name="Jakkamsetti A."/>
            <person name="Pham P."/>
            <person name="Ruth R."/>
            <person name="San Lucas F."/>
            <person name="Warren J."/>
            <person name="Zhang J."/>
            <person name="Zhao Z."/>
            <person name="Zhou C."/>
            <person name="Zhu D."/>
            <person name="Lee S."/>
            <person name="Bess C."/>
            <person name="Blankenburg K."/>
            <person name="Forbes L."/>
            <person name="Fu Q."/>
            <person name="Gubbala S."/>
            <person name="Hirani K."/>
            <person name="Jayaseelan J.C."/>
            <person name="Lara F."/>
            <person name="Munidasa M."/>
            <person name="Palculict T."/>
            <person name="Patil S."/>
            <person name="Pu L.-L."/>
            <person name="Saada N."/>
            <person name="Tang L."/>
            <person name="Weissenberger G."/>
            <person name="Zhu Y."/>
            <person name="Hemphill L."/>
            <person name="Shang Y."/>
            <person name="Youmans B."/>
            <person name="Ayvaz T."/>
            <person name="Ross M."/>
            <person name="Santibanez J."/>
            <person name="Aqrawi P."/>
            <person name="Gross S."/>
            <person name="Joshi V."/>
            <person name="Fowler G."/>
            <person name="Nazareth L."/>
            <person name="Reid J."/>
            <person name="Worley K."/>
            <person name="Petrosino J."/>
            <person name="Highlander S."/>
            <person name="Gibbs R."/>
        </authorList>
    </citation>
    <scope>NUCLEOTIDE SEQUENCE [LARGE SCALE GENOMIC DNA]</scope>
    <source>
        <strain evidence="8 9">2681</strain>
    </source>
</reference>
<keyword evidence="4" id="KW-0238">DNA-binding</keyword>
<evidence type="ECO:0000313" key="9">
    <source>
        <dbReference type="Proteomes" id="UP000005316"/>
    </source>
</evidence>
<dbReference type="PROSITE" id="PS50112">
    <property type="entry name" value="PAS"/>
    <property type="match status" value="1"/>
</dbReference>
<dbReference type="InterPro" id="IPR058031">
    <property type="entry name" value="AAA_lid_NorR"/>
</dbReference>
<evidence type="ECO:0000256" key="4">
    <source>
        <dbReference type="ARBA" id="ARBA00023125"/>
    </source>
</evidence>
<keyword evidence="1" id="KW-0547">Nucleotide-binding</keyword>
<dbReference type="Proteomes" id="UP000005316">
    <property type="component" value="Unassembled WGS sequence"/>
</dbReference>
<dbReference type="Gene3D" id="3.40.50.300">
    <property type="entry name" value="P-loop containing nucleotide triphosphate hydrolases"/>
    <property type="match status" value="1"/>
</dbReference>
<dbReference type="HOGENOM" id="CLU_000445_8_1_9"/>
<evidence type="ECO:0000259" key="7">
    <source>
        <dbReference type="PROSITE" id="PS50112"/>
    </source>
</evidence>
<dbReference type="CDD" id="cd00009">
    <property type="entry name" value="AAA"/>
    <property type="match status" value="1"/>
</dbReference>
<dbReference type="PANTHER" id="PTHR32071:SF57">
    <property type="entry name" value="C4-DICARBOXYLATE TRANSPORT TRANSCRIPTIONAL REGULATORY PROTEIN DCTD"/>
    <property type="match status" value="1"/>
</dbReference>
<dbReference type="InterPro" id="IPR009057">
    <property type="entry name" value="Homeodomain-like_sf"/>
</dbReference>
<dbReference type="Pfam" id="PF25601">
    <property type="entry name" value="AAA_lid_14"/>
    <property type="match status" value="1"/>
</dbReference>
<evidence type="ECO:0000259" key="6">
    <source>
        <dbReference type="PROSITE" id="PS50045"/>
    </source>
</evidence>